<protein>
    <recommendedName>
        <fullName evidence="4">DUF420 domain-containing protein</fullName>
    </recommendedName>
</protein>
<proteinExistence type="predicted"/>
<dbReference type="Pfam" id="PF04238">
    <property type="entry name" value="DUF420"/>
    <property type="match status" value="1"/>
</dbReference>
<dbReference type="AlphaFoldDB" id="A0A150XBH2"/>
<sequence length="179" mass="20108">MMSEQLESKKSMLWIRVLSIAIPLAVAVLLSLPTKLDLGDWVYNLPHAIGAINTLTSICLIVAFVAIKKKNIALHKKMNSAAFILGAIFLVLYVIYHASAESTAFGGDDTTKYIYYFFLITHILLSIGVVPLVLLAFFYALNGMIERHKRIVKYTFPIWLYVSVTGVTVYLMISPYYAH</sequence>
<dbReference type="PANTHER" id="PTHR37692">
    <property type="entry name" value="HYPOTHETICAL MEMBRANE SPANNING PROTEIN"/>
    <property type="match status" value="1"/>
</dbReference>
<reference evidence="2 3" key="1">
    <citation type="submission" date="2016-01" db="EMBL/GenBank/DDBJ databases">
        <title>Genome sequencing of Roseivirga spongicola UST030701-084.</title>
        <authorList>
            <person name="Selvaratnam C."/>
            <person name="Thevarajoo S."/>
            <person name="Goh K.M."/>
            <person name="Ee R."/>
            <person name="Chan K.-G."/>
            <person name="Chong C.S."/>
        </authorList>
    </citation>
    <scope>NUCLEOTIDE SEQUENCE [LARGE SCALE GENOMIC DNA]</scope>
    <source>
        <strain evidence="2 3">UST030701-084</strain>
    </source>
</reference>
<dbReference type="GO" id="GO:0004129">
    <property type="term" value="F:cytochrome-c oxidase activity"/>
    <property type="evidence" value="ECO:0007669"/>
    <property type="project" value="InterPro"/>
</dbReference>
<dbReference type="InterPro" id="IPR007352">
    <property type="entry name" value="DUF420"/>
</dbReference>
<dbReference type="Gene3D" id="1.20.120.80">
    <property type="entry name" value="Cytochrome c oxidase, subunit III, four-helix bundle"/>
    <property type="match status" value="1"/>
</dbReference>
<feature type="transmembrane region" description="Helical" evidence="1">
    <location>
        <begin position="151"/>
        <end position="173"/>
    </location>
</feature>
<organism evidence="2 3">
    <name type="scientific">Roseivirga spongicola</name>
    <dbReference type="NCBI Taxonomy" id="333140"/>
    <lineage>
        <taxon>Bacteria</taxon>
        <taxon>Pseudomonadati</taxon>
        <taxon>Bacteroidota</taxon>
        <taxon>Cytophagia</taxon>
        <taxon>Cytophagales</taxon>
        <taxon>Roseivirgaceae</taxon>
        <taxon>Roseivirga</taxon>
    </lineage>
</organism>
<name>A0A150XBH2_9BACT</name>
<evidence type="ECO:0000256" key="1">
    <source>
        <dbReference type="SAM" id="Phobius"/>
    </source>
</evidence>
<keyword evidence="3" id="KW-1185">Reference proteome</keyword>
<gene>
    <name evidence="2" type="ORF">AWW68_09580</name>
</gene>
<dbReference type="GO" id="GO:0022904">
    <property type="term" value="P:respiratory electron transport chain"/>
    <property type="evidence" value="ECO:0007669"/>
    <property type="project" value="InterPro"/>
</dbReference>
<dbReference type="STRING" id="333140.AWW68_09580"/>
<comment type="caution">
    <text evidence="2">The sequence shown here is derived from an EMBL/GenBank/DDBJ whole genome shotgun (WGS) entry which is preliminary data.</text>
</comment>
<dbReference type="PANTHER" id="PTHR37692:SF1">
    <property type="entry name" value="DUF420 DOMAIN-CONTAINING PROTEIN"/>
    <property type="match status" value="1"/>
</dbReference>
<dbReference type="Proteomes" id="UP000075606">
    <property type="component" value="Unassembled WGS sequence"/>
</dbReference>
<keyword evidence="1" id="KW-0472">Membrane</keyword>
<keyword evidence="1" id="KW-1133">Transmembrane helix</keyword>
<accession>A0A150XBH2</accession>
<keyword evidence="1" id="KW-0812">Transmembrane</keyword>
<dbReference type="EMBL" id="LRPC01000012">
    <property type="protein sequence ID" value="KYG76058.1"/>
    <property type="molecule type" value="Genomic_DNA"/>
</dbReference>
<dbReference type="InterPro" id="IPR013833">
    <property type="entry name" value="Cyt_c_oxidase_su3_a-hlx"/>
</dbReference>
<evidence type="ECO:0000313" key="3">
    <source>
        <dbReference type="Proteomes" id="UP000075606"/>
    </source>
</evidence>
<evidence type="ECO:0008006" key="4">
    <source>
        <dbReference type="Google" id="ProtNLM"/>
    </source>
</evidence>
<feature type="transmembrane region" description="Helical" evidence="1">
    <location>
        <begin position="45"/>
        <end position="67"/>
    </location>
</feature>
<feature type="transmembrane region" description="Helical" evidence="1">
    <location>
        <begin position="113"/>
        <end position="139"/>
    </location>
</feature>
<feature type="transmembrane region" description="Helical" evidence="1">
    <location>
        <begin position="79"/>
        <end position="98"/>
    </location>
</feature>
<evidence type="ECO:0000313" key="2">
    <source>
        <dbReference type="EMBL" id="KYG76058.1"/>
    </source>
</evidence>
<feature type="transmembrane region" description="Helical" evidence="1">
    <location>
        <begin position="12"/>
        <end position="33"/>
    </location>
</feature>
<dbReference type="GO" id="GO:0016020">
    <property type="term" value="C:membrane"/>
    <property type="evidence" value="ECO:0007669"/>
    <property type="project" value="InterPro"/>
</dbReference>